<keyword evidence="2" id="KW-1185">Reference proteome</keyword>
<sequence length="42" mass="5210">MVRQGFIMLYRELVDWEWYTDLNACKLFFHCLLKVNDRAKRS</sequence>
<protein>
    <submittedName>
        <fullName evidence="1">Uncharacterized protein</fullName>
    </submittedName>
</protein>
<gene>
    <name evidence="1" type="ORF">LX78_01558</name>
</gene>
<evidence type="ECO:0000313" key="2">
    <source>
        <dbReference type="Proteomes" id="UP000245430"/>
    </source>
</evidence>
<dbReference type="AlphaFoldDB" id="A0A316E862"/>
<proteinExistence type="predicted"/>
<name>A0A316E862_9FLAO</name>
<evidence type="ECO:0000313" key="1">
    <source>
        <dbReference type="EMBL" id="PWK19080.1"/>
    </source>
</evidence>
<organism evidence="1 2">
    <name type="scientific">Xanthomarina spongicola</name>
    <dbReference type="NCBI Taxonomy" id="570520"/>
    <lineage>
        <taxon>Bacteria</taxon>
        <taxon>Pseudomonadati</taxon>
        <taxon>Bacteroidota</taxon>
        <taxon>Flavobacteriia</taxon>
        <taxon>Flavobacteriales</taxon>
        <taxon>Flavobacteriaceae</taxon>
        <taxon>Xanthomarina</taxon>
    </lineage>
</organism>
<dbReference type="EMBL" id="QGGP01000003">
    <property type="protein sequence ID" value="PWK19080.1"/>
    <property type="molecule type" value="Genomic_DNA"/>
</dbReference>
<accession>A0A316E862</accession>
<reference evidence="1 2" key="1">
    <citation type="submission" date="2018-05" db="EMBL/GenBank/DDBJ databases">
        <title>Genomic Encyclopedia of Archaeal and Bacterial Type Strains, Phase II (KMG-II): from individual species to whole genera.</title>
        <authorList>
            <person name="Goeker M."/>
        </authorList>
    </citation>
    <scope>NUCLEOTIDE SEQUENCE [LARGE SCALE GENOMIC DNA]</scope>
    <source>
        <strain evidence="1 2">DSM 22637</strain>
    </source>
</reference>
<comment type="caution">
    <text evidence="1">The sequence shown here is derived from an EMBL/GenBank/DDBJ whole genome shotgun (WGS) entry which is preliminary data.</text>
</comment>
<dbReference type="Proteomes" id="UP000245430">
    <property type="component" value="Unassembled WGS sequence"/>
</dbReference>